<feature type="compositionally biased region" description="Polar residues" evidence="1">
    <location>
        <begin position="41"/>
        <end position="53"/>
    </location>
</feature>
<reference evidence="3" key="2">
    <citation type="submission" date="2013-07" db="EMBL/GenBank/DDBJ databases">
        <authorList>
            <consortium name="The Broad Institute Genome Sequencing Platform"/>
            <person name="Cuomo C."/>
            <person name="Litvintseva A."/>
            <person name="Chen Y."/>
            <person name="Heitman J."/>
            <person name="Sun S."/>
            <person name="Springer D."/>
            <person name="Dromer F."/>
            <person name="Young S.K."/>
            <person name="Zeng Q."/>
            <person name="Gargeya S."/>
            <person name="Fitzgerald M."/>
            <person name="Abouelleil A."/>
            <person name="Alvarado L."/>
            <person name="Berlin A.M."/>
            <person name="Chapman S.B."/>
            <person name="Dewar J."/>
            <person name="Goldberg J."/>
            <person name="Griggs A."/>
            <person name="Gujja S."/>
            <person name="Hansen M."/>
            <person name="Howarth C."/>
            <person name="Imamovic A."/>
            <person name="Larimer J."/>
            <person name="McCowan C."/>
            <person name="Murphy C."/>
            <person name="Pearson M."/>
            <person name="Priest M."/>
            <person name="Roberts A."/>
            <person name="Saif S."/>
            <person name="Shea T."/>
            <person name="Sykes S."/>
            <person name="Wortman J."/>
            <person name="Nusbaum C."/>
            <person name="Birren B."/>
        </authorList>
    </citation>
    <scope>NUCLEOTIDE SEQUENCE</scope>
    <source>
        <strain evidence="3">CBS 10117</strain>
    </source>
</reference>
<evidence type="ECO:0000313" key="3">
    <source>
        <dbReference type="EMBL" id="WWC65161.1"/>
    </source>
</evidence>
<feature type="compositionally biased region" description="Polar residues" evidence="1">
    <location>
        <begin position="244"/>
        <end position="253"/>
    </location>
</feature>
<sequence>MSSTTISRSVSPTPSFAGSGSSRQKSYSPSASPAPFLTPNPFESKNFSFSNSTSRPLPRRLLSLQSGYTSTTNTSPNGSSTRSSPYQIPSPISPISPISPSSPITVGTLNRPKRPNMSHRSHSFCASTSKPTYALSSASHSNLSPDKTVLVAPPLERTISSIGSKGNHSPPSQQMQRPFPSPASVHGTPTRPSSVLGEKDINCQSPHDMPSAIPTICVHPSLTPPRPSLSTSNRSSPASRSSSYNTAILTPTTPHDLLFKSFHEQEEANEKDSHDDENDRSGEEIIIAQGVDHLMI</sequence>
<dbReference type="OrthoDB" id="2565003at2759"/>
<organism evidence="2">
    <name type="scientific">Kwoniella dejecticola CBS 10117</name>
    <dbReference type="NCBI Taxonomy" id="1296121"/>
    <lineage>
        <taxon>Eukaryota</taxon>
        <taxon>Fungi</taxon>
        <taxon>Dikarya</taxon>
        <taxon>Basidiomycota</taxon>
        <taxon>Agaricomycotina</taxon>
        <taxon>Tremellomycetes</taxon>
        <taxon>Tremellales</taxon>
        <taxon>Cryptococcaceae</taxon>
        <taxon>Kwoniella</taxon>
    </lineage>
</organism>
<dbReference type="VEuPathDB" id="FungiDB:I303_07780"/>
<gene>
    <name evidence="2" type="ORF">I303_07780</name>
    <name evidence="3" type="ORF">I303_107775</name>
</gene>
<keyword evidence="4" id="KW-1185">Reference proteome</keyword>
<feature type="compositionally biased region" description="Polar residues" evidence="1">
    <location>
        <begin position="1"/>
        <end position="31"/>
    </location>
</feature>
<evidence type="ECO:0000313" key="4">
    <source>
        <dbReference type="Proteomes" id="UP000078595"/>
    </source>
</evidence>
<feature type="compositionally biased region" description="Basic residues" evidence="1">
    <location>
        <begin position="111"/>
        <end position="122"/>
    </location>
</feature>
<dbReference type="EMBL" id="KI894036">
    <property type="protein sequence ID" value="OBR81870.1"/>
    <property type="molecule type" value="Genomic_DNA"/>
</dbReference>
<dbReference type="EMBL" id="CP144539">
    <property type="protein sequence ID" value="WWC65161.1"/>
    <property type="molecule type" value="Genomic_DNA"/>
</dbReference>
<reference evidence="2" key="1">
    <citation type="submission" date="2013-07" db="EMBL/GenBank/DDBJ databases">
        <title>The Genome Sequence of Cryptococcus dejecticola CBS10117.</title>
        <authorList>
            <consortium name="The Broad Institute Genome Sequencing Platform"/>
            <person name="Cuomo C."/>
            <person name="Litvintseva A."/>
            <person name="Chen Y."/>
            <person name="Heitman J."/>
            <person name="Sun S."/>
            <person name="Springer D."/>
            <person name="Dromer F."/>
            <person name="Young S.K."/>
            <person name="Zeng Q."/>
            <person name="Gargeya S."/>
            <person name="Fitzgerald M."/>
            <person name="Abouelleil A."/>
            <person name="Alvarado L."/>
            <person name="Berlin A.M."/>
            <person name="Chapman S.B."/>
            <person name="Dewar J."/>
            <person name="Goldberg J."/>
            <person name="Griggs A."/>
            <person name="Gujja S."/>
            <person name="Hansen M."/>
            <person name="Howarth C."/>
            <person name="Imamovic A."/>
            <person name="Larimer J."/>
            <person name="McCowan C."/>
            <person name="Murphy C."/>
            <person name="Pearson M."/>
            <person name="Priest M."/>
            <person name="Roberts A."/>
            <person name="Saif S."/>
            <person name="Shea T."/>
            <person name="Sykes S."/>
            <person name="Wortman J."/>
            <person name="Nusbaum C."/>
            <person name="Birren B."/>
        </authorList>
    </citation>
    <scope>NUCLEOTIDE SEQUENCE [LARGE SCALE GENOMIC DNA]</scope>
    <source>
        <strain evidence="2">CBS 10117</strain>
    </source>
</reference>
<proteinExistence type="predicted"/>
<accession>A0A1A5ZVP1</accession>
<evidence type="ECO:0000313" key="2">
    <source>
        <dbReference type="EMBL" id="OBR81870.1"/>
    </source>
</evidence>
<reference evidence="3" key="3">
    <citation type="submission" date="2024-02" db="EMBL/GenBank/DDBJ databases">
        <title>Comparative genomics of Cryptococcus and Kwoniella reveals pathogenesis evolution and contrasting modes of karyotype evolution via chromosome fusion or intercentromeric recombination.</title>
        <authorList>
            <person name="Coelho M.A."/>
            <person name="David-Palma M."/>
            <person name="Shea T."/>
            <person name="Bowers K."/>
            <person name="McGinley-Smith S."/>
            <person name="Mohammad A.W."/>
            <person name="Gnirke A."/>
            <person name="Yurkov A.M."/>
            <person name="Nowrousian M."/>
            <person name="Sun S."/>
            <person name="Cuomo C.A."/>
            <person name="Heitman J."/>
        </authorList>
    </citation>
    <scope>NUCLEOTIDE SEQUENCE</scope>
    <source>
        <strain evidence="3">CBS 10117</strain>
    </source>
</reference>
<dbReference type="RefSeq" id="XP_018259712.1">
    <property type="nucleotide sequence ID" value="XM_018411044.1"/>
</dbReference>
<dbReference type="KEGG" id="kdj:28971479"/>
<dbReference type="AlphaFoldDB" id="A0A1A5ZVP1"/>
<protein>
    <submittedName>
        <fullName evidence="2">Uncharacterized protein</fullName>
    </submittedName>
</protein>
<feature type="compositionally biased region" description="Low complexity" evidence="1">
    <location>
        <begin position="54"/>
        <end position="104"/>
    </location>
</feature>
<evidence type="ECO:0000256" key="1">
    <source>
        <dbReference type="SAM" id="MobiDB-lite"/>
    </source>
</evidence>
<name>A0A1A5ZVP1_9TREE</name>
<dbReference type="GeneID" id="28971479"/>
<dbReference type="Proteomes" id="UP000078595">
    <property type="component" value="Chromosome 10"/>
</dbReference>
<feature type="compositionally biased region" description="Polar residues" evidence="1">
    <location>
        <begin position="158"/>
        <end position="176"/>
    </location>
</feature>
<feature type="compositionally biased region" description="Basic and acidic residues" evidence="1">
    <location>
        <begin position="257"/>
        <end position="282"/>
    </location>
</feature>
<feature type="region of interest" description="Disordered" evidence="1">
    <location>
        <begin position="1"/>
        <end position="282"/>
    </location>
</feature>
<feature type="compositionally biased region" description="Low complexity" evidence="1">
    <location>
        <begin position="228"/>
        <end position="243"/>
    </location>
</feature>
<feature type="compositionally biased region" description="Polar residues" evidence="1">
    <location>
        <begin position="124"/>
        <end position="145"/>
    </location>
</feature>